<evidence type="ECO:0000313" key="1">
    <source>
        <dbReference type="EMBL" id="GAA5481044.1"/>
    </source>
</evidence>
<name>A0ABP9UIA6_9BACT</name>
<proteinExistence type="predicted"/>
<organism evidence="1 2">
    <name type="scientific">Haloferula sargassicola</name>
    <dbReference type="NCBI Taxonomy" id="490096"/>
    <lineage>
        <taxon>Bacteria</taxon>
        <taxon>Pseudomonadati</taxon>
        <taxon>Verrucomicrobiota</taxon>
        <taxon>Verrucomicrobiia</taxon>
        <taxon>Verrucomicrobiales</taxon>
        <taxon>Verrucomicrobiaceae</taxon>
        <taxon>Haloferula</taxon>
    </lineage>
</organism>
<keyword evidence="2" id="KW-1185">Reference proteome</keyword>
<evidence type="ECO:0000313" key="2">
    <source>
        <dbReference type="Proteomes" id="UP001476282"/>
    </source>
</evidence>
<dbReference type="Proteomes" id="UP001476282">
    <property type="component" value="Unassembled WGS sequence"/>
</dbReference>
<sequence>MRSARSTRAPRGVSLVEVVIAVAVLAVAIPLSLAAMTKAGDVAGAARAETRAPSIAEFVKMELEQARRGTSEIYDQLQATEELTEDKSKPLGFGRDGAYVAELEKAEYENGVRPAVGRDEVYFVAQATSRLEERGMVVTVKVSYPASRSSKDRSDVEFHTLLP</sequence>
<dbReference type="EMBL" id="BAABRI010000001">
    <property type="protein sequence ID" value="GAA5481044.1"/>
    <property type="molecule type" value="Genomic_DNA"/>
</dbReference>
<dbReference type="InterPro" id="IPR012902">
    <property type="entry name" value="N_methyl_site"/>
</dbReference>
<dbReference type="NCBIfam" id="TIGR02532">
    <property type="entry name" value="IV_pilin_GFxxxE"/>
    <property type="match status" value="1"/>
</dbReference>
<dbReference type="RefSeq" id="WP_353565200.1">
    <property type="nucleotide sequence ID" value="NZ_BAABRI010000001.1"/>
</dbReference>
<gene>
    <name evidence="1" type="ORF">Hsar01_00250</name>
</gene>
<reference evidence="1 2" key="1">
    <citation type="submission" date="2024-02" db="EMBL/GenBank/DDBJ databases">
        <title>Haloferula sargassicola NBRC 104335.</title>
        <authorList>
            <person name="Ichikawa N."/>
            <person name="Katano-Makiyama Y."/>
            <person name="Hidaka K."/>
        </authorList>
    </citation>
    <scope>NUCLEOTIDE SEQUENCE [LARGE SCALE GENOMIC DNA]</scope>
    <source>
        <strain evidence="1 2">NBRC 104335</strain>
    </source>
</reference>
<accession>A0ABP9UIA6</accession>
<comment type="caution">
    <text evidence="1">The sequence shown here is derived from an EMBL/GenBank/DDBJ whole genome shotgun (WGS) entry which is preliminary data.</text>
</comment>
<evidence type="ECO:0008006" key="3">
    <source>
        <dbReference type="Google" id="ProtNLM"/>
    </source>
</evidence>
<protein>
    <recommendedName>
        <fullName evidence="3">Prepilin-type N-terminal cleavage/methylation domain-containing protein</fullName>
    </recommendedName>
</protein>